<dbReference type="Proteomes" id="UP000078200">
    <property type="component" value="Unassembled WGS sequence"/>
</dbReference>
<sequence>MNPPTMPERPQQRRMLSYLPTAVQRNPCHYQQDHKNKKNNEIRLPRSWKTTTSLPQTEYNDRKPNNTLATINEDARRHILFVDCRIIEILALDFVLAKPWCAGLDVRYCFMRGQDLLDSEIIDSSITLHQTKHKRVRPQKELLSICDHNFHRSCPKAFLNNSQLCPNCQTNLPGEDIFGQILTRQQSRLLDGNKAVMANTPDLTPQSQSLSPEVKQHISEMVLSSVQAQQSKFLQSLTVTMSEMV</sequence>
<protein>
    <submittedName>
        <fullName evidence="1">Uncharacterized protein</fullName>
    </submittedName>
</protein>
<dbReference type="InterPro" id="IPR013083">
    <property type="entry name" value="Znf_RING/FYVE/PHD"/>
</dbReference>
<evidence type="ECO:0000313" key="1">
    <source>
        <dbReference type="EnsemblMetazoa" id="GAUT000677-PA"/>
    </source>
</evidence>
<dbReference type="AlphaFoldDB" id="A0A1A9UDA3"/>
<organism evidence="1 2">
    <name type="scientific">Glossina austeni</name>
    <name type="common">Savannah tsetse fly</name>
    <dbReference type="NCBI Taxonomy" id="7395"/>
    <lineage>
        <taxon>Eukaryota</taxon>
        <taxon>Metazoa</taxon>
        <taxon>Ecdysozoa</taxon>
        <taxon>Arthropoda</taxon>
        <taxon>Hexapoda</taxon>
        <taxon>Insecta</taxon>
        <taxon>Pterygota</taxon>
        <taxon>Neoptera</taxon>
        <taxon>Endopterygota</taxon>
        <taxon>Diptera</taxon>
        <taxon>Brachycera</taxon>
        <taxon>Muscomorpha</taxon>
        <taxon>Hippoboscoidea</taxon>
        <taxon>Glossinidae</taxon>
        <taxon>Glossina</taxon>
    </lineage>
</organism>
<keyword evidence="2" id="KW-1185">Reference proteome</keyword>
<dbReference type="VEuPathDB" id="VectorBase:GAUT000677"/>
<dbReference type="Gene3D" id="3.30.40.10">
    <property type="entry name" value="Zinc/RING finger domain, C3HC4 (zinc finger)"/>
    <property type="match status" value="1"/>
</dbReference>
<name>A0A1A9UDA3_GLOAU</name>
<reference evidence="1" key="1">
    <citation type="submission" date="2020-05" db="UniProtKB">
        <authorList>
            <consortium name="EnsemblMetazoa"/>
        </authorList>
    </citation>
    <scope>IDENTIFICATION</scope>
    <source>
        <strain evidence="1">TTRI</strain>
    </source>
</reference>
<evidence type="ECO:0000313" key="2">
    <source>
        <dbReference type="Proteomes" id="UP000078200"/>
    </source>
</evidence>
<proteinExistence type="predicted"/>
<accession>A0A1A9UDA3</accession>
<dbReference type="SUPFAM" id="SSF57850">
    <property type="entry name" value="RING/U-box"/>
    <property type="match status" value="1"/>
</dbReference>
<dbReference type="EnsemblMetazoa" id="GAUT000677-RA">
    <property type="protein sequence ID" value="GAUT000677-PA"/>
    <property type="gene ID" value="GAUT000677"/>
</dbReference>